<keyword evidence="4 6" id="KW-1133">Transmembrane helix</keyword>
<evidence type="ECO:0000256" key="3">
    <source>
        <dbReference type="ARBA" id="ARBA00022692"/>
    </source>
</evidence>
<dbReference type="AlphaFoldDB" id="A0A1E7WE77"/>
<dbReference type="EMBL" id="LROM01000109">
    <property type="protein sequence ID" value="OEZ96533.1"/>
    <property type="molecule type" value="Genomic_DNA"/>
</dbReference>
<protein>
    <submittedName>
        <fullName evidence="9">PspC domain protein</fullName>
    </submittedName>
</protein>
<dbReference type="PANTHER" id="PTHR33885:SF3">
    <property type="entry name" value="PHAGE SHOCK PROTEIN C"/>
    <property type="match status" value="1"/>
</dbReference>
<dbReference type="RefSeq" id="WP_070250345.1">
    <property type="nucleotide sequence ID" value="NZ_LROM01000109.1"/>
</dbReference>
<evidence type="ECO:0000256" key="6">
    <source>
        <dbReference type="SAM" id="Phobius"/>
    </source>
</evidence>
<evidence type="ECO:0000256" key="4">
    <source>
        <dbReference type="ARBA" id="ARBA00022989"/>
    </source>
</evidence>
<keyword evidence="2" id="KW-1003">Cell membrane</keyword>
<keyword evidence="10" id="KW-1185">Reference proteome</keyword>
<dbReference type="PANTHER" id="PTHR33885">
    <property type="entry name" value="PHAGE SHOCK PROTEIN C"/>
    <property type="match status" value="1"/>
</dbReference>
<dbReference type="Pfam" id="PF04024">
    <property type="entry name" value="PspC"/>
    <property type="match status" value="1"/>
</dbReference>
<reference evidence="10" key="1">
    <citation type="journal article" date="2016" name="Front. Microbiol.">
        <title>Molecular Keys to the Janthinobacterium and Duganella spp. Interaction with the Plant Pathogen Fusarium graminearum.</title>
        <authorList>
            <person name="Haack F.S."/>
            <person name="Poehlein A."/>
            <person name="Kroger C."/>
            <person name="Voigt C.A."/>
            <person name="Piepenbring M."/>
            <person name="Bode H.B."/>
            <person name="Daniel R."/>
            <person name="Schafer W."/>
            <person name="Streit W.R."/>
        </authorList>
    </citation>
    <scope>NUCLEOTIDE SEQUENCE [LARGE SCALE GENOMIC DNA]</scope>
    <source>
        <strain evidence="10">T54</strain>
    </source>
</reference>
<evidence type="ECO:0000256" key="1">
    <source>
        <dbReference type="ARBA" id="ARBA00004162"/>
    </source>
</evidence>
<evidence type="ECO:0000256" key="5">
    <source>
        <dbReference type="ARBA" id="ARBA00023136"/>
    </source>
</evidence>
<evidence type="ECO:0000256" key="2">
    <source>
        <dbReference type="ARBA" id="ARBA00022475"/>
    </source>
</evidence>
<accession>A0A1E7WE77</accession>
<evidence type="ECO:0000313" key="9">
    <source>
        <dbReference type="EMBL" id="OEZ96533.1"/>
    </source>
</evidence>
<gene>
    <name evidence="9" type="ORF">DUPY_39410</name>
</gene>
<dbReference type="OrthoDB" id="9154309at2"/>
<sequence>MSIAEEIQRLHDLHKAGALTEDEFAEAKMRLLSQEAHRPREDNVGSLRRSRSDRWLGGVCGGLGRISGIESWIWRVLLVLLVLTFGFGLAIYILLWIFVPEEETDWTYKNE</sequence>
<keyword evidence="3 6" id="KW-0812">Transmembrane</keyword>
<evidence type="ECO:0000259" key="7">
    <source>
        <dbReference type="Pfam" id="PF04024"/>
    </source>
</evidence>
<keyword evidence="5 6" id="KW-0472">Membrane</keyword>
<feature type="domain" description="Phage shock protein PspC N-terminal" evidence="7">
    <location>
        <begin position="47"/>
        <end position="102"/>
    </location>
</feature>
<dbReference type="InterPro" id="IPR018649">
    <property type="entry name" value="SHOCT"/>
</dbReference>
<evidence type="ECO:0000313" key="10">
    <source>
        <dbReference type="Proteomes" id="UP000175989"/>
    </source>
</evidence>
<dbReference type="InterPro" id="IPR052027">
    <property type="entry name" value="PspC"/>
</dbReference>
<feature type="transmembrane region" description="Helical" evidence="6">
    <location>
        <begin position="72"/>
        <end position="99"/>
    </location>
</feature>
<dbReference type="PATRIC" id="fig|762836.4.peg.4062"/>
<proteinExistence type="predicted"/>
<dbReference type="InterPro" id="IPR007168">
    <property type="entry name" value="Phageshock_PspC_N"/>
</dbReference>
<comment type="caution">
    <text evidence="9">The sequence shown here is derived from an EMBL/GenBank/DDBJ whole genome shotgun (WGS) entry which is preliminary data.</text>
</comment>
<feature type="domain" description="SHOCT" evidence="8">
    <location>
        <begin position="5"/>
        <end position="32"/>
    </location>
</feature>
<comment type="subcellular location">
    <subcellularLocation>
        <location evidence="1">Cell membrane</location>
        <topology evidence="1">Single-pass membrane protein</topology>
    </subcellularLocation>
</comment>
<organism evidence="9 10">
    <name type="scientific">Duganella phyllosphaerae</name>
    <dbReference type="NCBI Taxonomy" id="762836"/>
    <lineage>
        <taxon>Bacteria</taxon>
        <taxon>Pseudomonadati</taxon>
        <taxon>Pseudomonadota</taxon>
        <taxon>Betaproteobacteria</taxon>
        <taxon>Burkholderiales</taxon>
        <taxon>Oxalobacteraceae</taxon>
        <taxon>Telluria group</taxon>
        <taxon>Duganella</taxon>
    </lineage>
</organism>
<dbReference type="Pfam" id="PF09851">
    <property type="entry name" value="SHOCT"/>
    <property type="match status" value="1"/>
</dbReference>
<evidence type="ECO:0000259" key="8">
    <source>
        <dbReference type="Pfam" id="PF09851"/>
    </source>
</evidence>
<name>A0A1E7WE77_9BURK</name>
<dbReference type="GO" id="GO:0005886">
    <property type="term" value="C:plasma membrane"/>
    <property type="evidence" value="ECO:0007669"/>
    <property type="project" value="UniProtKB-SubCell"/>
</dbReference>
<dbReference type="Proteomes" id="UP000175989">
    <property type="component" value="Unassembled WGS sequence"/>
</dbReference>